<dbReference type="InterPro" id="IPR017959">
    <property type="entry name" value="Asn/Gln-tRNA_amidoTrfase_suB/E"/>
</dbReference>
<name>A0A0F4ZKV6_9PEZI</name>
<dbReference type="OrthoDB" id="1722066at2759"/>
<dbReference type="InterPro" id="IPR017958">
    <property type="entry name" value="Gln-tRNA_amidoTrfase_suB_CS"/>
</dbReference>
<dbReference type="SUPFAM" id="SSF89095">
    <property type="entry name" value="GatB/YqeY motif"/>
    <property type="match status" value="1"/>
</dbReference>
<dbReference type="AlphaFoldDB" id="A0A0F4ZKV6"/>
<keyword evidence="5 7" id="KW-0648">Protein biosynthesis</keyword>
<dbReference type="EMBL" id="LAEV01000214">
    <property type="protein sequence ID" value="KKA30855.1"/>
    <property type="molecule type" value="Genomic_DNA"/>
</dbReference>
<dbReference type="InterPro" id="IPR004413">
    <property type="entry name" value="GatB"/>
</dbReference>
<keyword evidence="7" id="KW-0496">Mitochondrion</keyword>
<comment type="catalytic activity">
    <reaction evidence="6 7">
        <text>L-glutamyl-tRNA(Gln) + L-glutamine + ATP + H2O = L-glutaminyl-tRNA(Gln) + L-glutamate + ADP + phosphate + H(+)</text>
        <dbReference type="Rhea" id="RHEA:17521"/>
        <dbReference type="Rhea" id="RHEA-COMP:9681"/>
        <dbReference type="Rhea" id="RHEA-COMP:9684"/>
        <dbReference type="ChEBI" id="CHEBI:15377"/>
        <dbReference type="ChEBI" id="CHEBI:15378"/>
        <dbReference type="ChEBI" id="CHEBI:29985"/>
        <dbReference type="ChEBI" id="CHEBI:30616"/>
        <dbReference type="ChEBI" id="CHEBI:43474"/>
        <dbReference type="ChEBI" id="CHEBI:58359"/>
        <dbReference type="ChEBI" id="CHEBI:78520"/>
        <dbReference type="ChEBI" id="CHEBI:78521"/>
        <dbReference type="ChEBI" id="CHEBI:456216"/>
    </reaction>
</comment>
<evidence type="ECO:0000256" key="3">
    <source>
        <dbReference type="ARBA" id="ARBA00022741"/>
    </source>
</evidence>
<gene>
    <name evidence="10" type="ORF">TD95_000715</name>
</gene>
<evidence type="ECO:0000256" key="1">
    <source>
        <dbReference type="ARBA" id="ARBA00005306"/>
    </source>
</evidence>
<evidence type="ECO:0000256" key="4">
    <source>
        <dbReference type="ARBA" id="ARBA00022840"/>
    </source>
</evidence>
<proteinExistence type="inferred from homology"/>
<dbReference type="Proteomes" id="UP000033483">
    <property type="component" value="Unassembled WGS sequence"/>
</dbReference>
<comment type="caution">
    <text evidence="10">The sequence shown here is derived from an EMBL/GenBank/DDBJ whole genome shotgun (WGS) entry which is preliminary data.</text>
</comment>
<accession>A0A0F4ZKV6</accession>
<evidence type="ECO:0000256" key="8">
    <source>
        <dbReference type="SAM" id="MobiDB-lite"/>
    </source>
</evidence>
<comment type="subcellular location">
    <subcellularLocation>
        <location evidence="7">Mitochondrion</location>
    </subcellularLocation>
</comment>
<dbReference type="GO" id="GO:0032543">
    <property type="term" value="P:mitochondrial translation"/>
    <property type="evidence" value="ECO:0007669"/>
    <property type="project" value="UniProtKB-UniRule"/>
</dbReference>
<dbReference type="PANTHER" id="PTHR11659">
    <property type="entry name" value="GLUTAMYL-TRNA GLN AMIDOTRANSFERASE SUBUNIT B MITOCHONDRIAL AND PROKARYOTIC PET112-RELATED"/>
    <property type="match status" value="1"/>
</dbReference>
<comment type="subunit">
    <text evidence="7">Subunit of the heterotrimeric GatCAB amidotransferase (AdT) complex, composed of A, B and C subunits.</text>
</comment>
<comment type="function">
    <text evidence="7">Allows the formation of correctly charged Gln-tRNA(Gln) through the transamidation of misacylated Glu-tRNA(Gln) in the mitochondria. The reaction takes place in the presence of glutamine and ATP through an activated gamma-phospho-Glu-tRNA(Gln).</text>
</comment>
<dbReference type="PANTHER" id="PTHR11659:SF0">
    <property type="entry name" value="GLUTAMYL-TRNA(GLN) AMIDOTRANSFERASE SUBUNIT B, MITOCHONDRIAL"/>
    <property type="match status" value="1"/>
</dbReference>
<evidence type="ECO:0000313" key="10">
    <source>
        <dbReference type="EMBL" id="KKA30855.1"/>
    </source>
</evidence>
<evidence type="ECO:0000259" key="9">
    <source>
        <dbReference type="Pfam" id="PF02934"/>
    </source>
</evidence>
<dbReference type="PROSITE" id="PS01234">
    <property type="entry name" value="GATB"/>
    <property type="match status" value="1"/>
</dbReference>
<protein>
    <recommendedName>
        <fullName evidence="7">Glutamyl-tRNA(Gln) amidotransferase subunit B, mitochondrial</fullName>
        <shortName evidence="7">Glu-AdT subunit B</shortName>
        <ecNumber evidence="7">6.3.5.-</ecNumber>
    </recommendedName>
</protein>
<dbReference type="GO" id="GO:0050567">
    <property type="term" value="F:glutaminyl-tRNA synthase (glutamine-hydrolyzing) activity"/>
    <property type="evidence" value="ECO:0007669"/>
    <property type="project" value="UniProtKB-UniRule"/>
</dbReference>
<reference evidence="10 11" key="1">
    <citation type="submission" date="2015-03" db="EMBL/GenBank/DDBJ databases">
        <authorList>
            <person name="Radwan O."/>
            <person name="Al-Naeli F.A."/>
            <person name="Rendon G.A."/>
            <person name="Fields C."/>
        </authorList>
    </citation>
    <scope>NUCLEOTIDE SEQUENCE [LARGE SCALE GENOMIC DNA]</scope>
    <source>
        <strain evidence="10">CR-DP1</strain>
    </source>
</reference>
<dbReference type="EC" id="6.3.5.-" evidence="7"/>
<feature type="region of interest" description="Disordered" evidence="8">
    <location>
        <begin position="35"/>
        <end position="82"/>
    </location>
</feature>
<dbReference type="SUPFAM" id="SSF55931">
    <property type="entry name" value="Glutamine synthetase/guanido kinase"/>
    <property type="match status" value="1"/>
</dbReference>
<keyword evidence="3 7" id="KW-0547">Nucleotide-binding</keyword>
<dbReference type="GO" id="GO:0030956">
    <property type="term" value="C:glutamyl-tRNA(Gln) amidotransferase complex"/>
    <property type="evidence" value="ECO:0007669"/>
    <property type="project" value="UniProtKB-UniRule"/>
</dbReference>
<dbReference type="InterPro" id="IPR003789">
    <property type="entry name" value="Asn/Gln_tRNA_amidoTrase-B-like"/>
</dbReference>
<dbReference type="InterPro" id="IPR014746">
    <property type="entry name" value="Gln_synth/guanido_kin_cat_dom"/>
</dbReference>
<dbReference type="GO" id="GO:0070681">
    <property type="term" value="P:glutaminyl-tRNAGln biosynthesis via transamidation"/>
    <property type="evidence" value="ECO:0007669"/>
    <property type="project" value="UniProtKB-UniRule"/>
</dbReference>
<comment type="similarity">
    <text evidence="1 7">Belongs to the GatB/GatE family. GatB subfamily.</text>
</comment>
<keyword evidence="2 7" id="KW-0436">Ligase</keyword>
<evidence type="ECO:0000256" key="6">
    <source>
        <dbReference type="ARBA" id="ARBA00047913"/>
    </source>
</evidence>
<organism evidence="10 11">
    <name type="scientific">Thielaviopsis punctulata</name>
    <dbReference type="NCBI Taxonomy" id="72032"/>
    <lineage>
        <taxon>Eukaryota</taxon>
        <taxon>Fungi</taxon>
        <taxon>Dikarya</taxon>
        <taxon>Ascomycota</taxon>
        <taxon>Pezizomycotina</taxon>
        <taxon>Sordariomycetes</taxon>
        <taxon>Hypocreomycetidae</taxon>
        <taxon>Microascales</taxon>
        <taxon>Ceratocystidaceae</taxon>
        <taxon>Thielaviopsis</taxon>
    </lineage>
</organism>
<sequence>MSIVQALRAPLRQCTASRLRPRMSRLPLATANHRNLQTQAPPAASPPTPDPSTIPLRKRLKDEAKRQKAAGTAKKSKRSSQTVPGWELTVGIEIHAQLNSPAKLFSPASVIAPPPRDAANQHAALFDLAVPGSQPLFQPAVLVPAVRAALALNCSVNTVSRFDRKHYFWWDQPAGYQLTQYYSPFAQSGSLTLLARDGIAAEDGESVTVRIKQVQLEQDTAKTLSQPGAVHWIDFNRAGTPLIEIITEPDFHHPRTAAVFVDKVQTLLSTFDACVVGMEAGGLRADVNVSVRRMDDPSRPLGTRTEIKNLNTVKAIEDAIIAERDRQIRELEAGSTIASETRGWTLGTKETRRLRGKEGEVDYRYMPDPDVPPLVIGKDLVACLRESVKATPDIEVEMLVSKFGLKSKDAMALVTANSEDKLDYFYRLVQKFHQLQAGLDAKYGDAGYVDTKLSVLAGNWVLHEFGRLTKVGKDAEAEDPECETPEHLEDLVSVDHLAELLYHLHNGKITSRVAKEVFFVLYYKNMVIEGADGELVEEKSLTKYLDWHNLWFSEISTTEYRELAESVFETNKPRSLELIKTEEPPKGKVMWLLGDMLRTGPAENMVPETAEAILRDVIAEARKKSL</sequence>
<evidence type="ECO:0000256" key="7">
    <source>
        <dbReference type="HAMAP-Rule" id="MF_03147"/>
    </source>
</evidence>
<evidence type="ECO:0000256" key="2">
    <source>
        <dbReference type="ARBA" id="ARBA00022598"/>
    </source>
</evidence>
<dbReference type="HAMAP" id="MF_00121">
    <property type="entry name" value="GatB"/>
    <property type="match status" value="1"/>
</dbReference>
<keyword evidence="11" id="KW-1185">Reference proteome</keyword>
<keyword evidence="4 7" id="KW-0067">ATP-binding</keyword>
<dbReference type="InterPro" id="IPR006075">
    <property type="entry name" value="Asn/Gln-tRNA_Trfase_suB/E_cat"/>
</dbReference>
<evidence type="ECO:0000313" key="11">
    <source>
        <dbReference type="Proteomes" id="UP000033483"/>
    </source>
</evidence>
<dbReference type="GO" id="GO:0005524">
    <property type="term" value="F:ATP binding"/>
    <property type="evidence" value="ECO:0007669"/>
    <property type="project" value="UniProtKB-KW"/>
</dbReference>
<feature type="domain" description="Aspartyl/Glutamyl-tRNA(Gln) amidotransferase subunit B/E catalytic" evidence="9">
    <location>
        <begin position="89"/>
        <end position="381"/>
    </location>
</feature>
<feature type="compositionally biased region" description="Pro residues" evidence="8">
    <location>
        <begin position="43"/>
        <end position="52"/>
    </location>
</feature>
<evidence type="ECO:0000256" key="5">
    <source>
        <dbReference type="ARBA" id="ARBA00022917"/>
    </source>
</evidence>
<dbReference type="Pfam" id="PF02934">
    <property type="entry name" value="GatB_N"/>
    <property type="match status" value="1"/>
</dbReference>
<dbReference type="GO" id="GO:0005739">
    <property type="term" value="C:mitochondrion"/>
    <property type="evidence" value="ECO:0007669"/>
    <property type="project" value="UniProtKB-SubCell"/>
</dbReference>